<gene>
    <name evidence="2" type="ORF">EG850_06265</name>
</gene>
<organism evidence="2 3">
    <name type="scientific">Gulosibacter macacae</name>
    <dbReference type="NCBI Taxonomy" id="2488791"/>
    <lineage>
        <taxon>Bacteria</taxon>
        <taxon>Bacillati</taxon>
        <taxon>Actinomycetota</taxon>
        <taxon>Actinomycetes</taxon>
        <taxon>Micrococcales</taxon>
        <taxon>Microbacteriaceae</taxon>
        <taxon>Gulosibacter</taxon>
    </lineage>
</organism>
<name>A0A3P3VYG3_9MICO</name>
<dbReference type="SUPFAM" id="SSF51419">
    <property type="entry name" value="PLP-binding barrel"/>
    <property type="match status" value="1"/>
</dbReference>
<accession>A0A3P3VYG3</accession>
<dbReference type="Proteomes" id="UP000274391">
    <property type="component" value="Unassembled WGS sequence"/>
</dbReference>
<dbReference type="AlphaFoldDB" id="A0A3P3VYG3"/>
<dbReference type="EMBL" id="RQVS01000006">
    <property type="protein sequence ID" value="RRJ87088.1"/>
    <property type="molecule type" value="Genomic_DNA"/>
</dbReference>
<evidence type="ECO:0000259" key="1">
    <source>
        <dbReference type="Pfam" id="PF01168"/>
    </source>
</evidence>
<dbReference type="InterPro" id="IPR029066">
    <property type="entry name" value="PLP-binding_barrel"/>
</dbReference>
<dbReference type="CDD" id="cd06813">
    <property type="entry name" value="PLPDE_III_DSD_D-TA_like_2"/>
    <property type="match status" value="1"/>
</dbReference>
<dbReference type="PANTHER" id="PTHR28004:SF2">
    <property type="entry name" value="D-SERINE DEHYDRATASE"/>
    <property type="match status" value="1"/>
</dbReference>
<dbReference type="InterPro" id="IPR051466">
    <property type="entry name" value="D-amino_acid_metab_enzyme"/>
</dbReference>
<dbReference type="GO" id="GO:0008721">
    <property type="term" value="F:D-serine ammonia-lyase activity"/>
    <property type="evidence" value="ECO:0007669"/>
    <property type="project" value="TreeGrafter"/>
</dbReference>
<keyword evidence="3" id="KW-1185">Reference proteome</keyword>
<dbReference type="InterPro" id="IPR001608">
    <property type="entry name" value="Ala_racemase_N"/>
</dbReference>
<proteinExistence type="predicted"/>
<evidence type="ECO:0000313" key="2">
    <source>
        <dbReference type="EMBL" id="RRJ87088.1"/>
    </source>
</evidence>
<dbReference type="OrthoDB" id="2445260at2"/>
<evidence type="ECO:0000313" key="3">
    <source>
        <dbReference type="Proteomes" id="UP000274391"/>
    </source>
</evidence>
<comment type="caution">
    <text evidence="2">The sequence shown here is derived from an EMBL/GenBank/DDBJ whole genome shotgun (WGS) entry which is preliminary data.</text>
</comment>
<dbReference type="Pfam" id="PF01168">
    <property type="entry name" value="Ala_racemase_N"/>
    <property type="match status" value="1"/>
</dbReference>
<protein>
    <submittedName>
        <fullName evidence="2">Amino acid deaminase/aldolase</fullName>
    </submittedName>
</protein>
<feature type="domain" description="Alanine racemase N-terminal" evidence="1">
    <location>
        <begin position="19"/>
        <end position="260"/>
    </location>
</feature>
<dbReference type="Gene3D" id="3.20.20.10">
    <property type="entry name" value="Alanine racemase"/>
    <property type="match status" value="1"/>
</dbReference>
<dbReference type="PANTHER" id="PTHR28004">
    <property type="entry name" value="ZGC:162816-RELATED"/>
    <property type="match status" value="1"/>
</dbReference>
<reference evidence="2 3" key="1">
    <citation type="submission" date="2018-11" db="EMBL/GenBank/DDBJ databases">
        <title>YIM 102482-1 draft genome.</title>
        <authorList>
            <person name="Li G."/>
            <person name="Jiang Y."/>
        </authorList>
    </citation>
    <scope>NUCLEOTIDE SEQUENCE [LARGE SCALE GENOMIC DNA]</scope>
    <source>
        <strain evidence="2 3">YIM 102482-1</strain>
    </source>
</reference>
<sequence length="390" mass="41445">MPQALRIAGSDLAAPCGVIDCDAFDRNIAALAARANGTPIRVASKSLRARAALDRILEHPGMRGILAFTLPEAIWLANKGHNDLVVGYPTANVAALRQLAGDAKLRRRITLMVDDPAQLDLIAASGAARIPVRVCLDVDTAYTGVPGLYFGSRRSPIRTAEQAATLARTIRRRPGIELVGIMAYEAQIAGIQDAGRGVRDAAIRRLRQASVQELARRRAEIVAAVRAEAPALEFVNGGGTGSIESTIAEPAVTEVAAGSGFFSPTLFDGYRAFRHEPAAFFGLDVVRKPADDIATVLGGGWIASGTPGADRLPQPVHPTGLKFRHDEGAGEVQTPLVGEAARGLNVGDRVWFRHAKAGELAERLTQFTVVSDGAIVEHWPTYRGEGFAFA</sequence>
<dbReference type="GO" id="GO:0036088">
    <property type="term" value="P:D-serine catabolic process"/>
    <property type="evidence" value="ECO:0007669"/>
    <property type="project" value="TreeGrafter"/>
</dbReference>